<evidence type="ECO:0000259" key="1">
    <source>
        <dbReference type="Pfam" id="PF12680"/>
    </source>
</evidence>
<keyword evidence="3" id="KW-1185">Reference proteome</keyword>
<accession>A0ABT6CGU6</accession>
<dbReference type="Gene3D" id="3.10.450.50">
    <property type="match status" value="1"/>
</dbReference>
<dbReference type="SUPFAM" id="SSF54427">
    <property type="entry name" value="NTF2-like"/>
    <property type="match status" value="1"/>
</dbReference>
<reference evidence="2 3" key="1">
    <citation type="submission" date="2023-03" db="EMBL/GenBank/DDBJ databases">
        <title>Novosphingobium cyanobacteriorum sp. nov., isolated from a eutrophic reservoir during the Microcystis bloom period.</title>
        <authorList>
            <person name="Kang M."/>
            <person name="Le V."/>
            <person name="Ko S.-R."/>
            <person name="Lee S.-A."/>
            <person name="Ahn C.-Y."/>
        </authorList>
    </citation>
    <scope>NUCLEOTIDE SEQUENCE [LARGE SCALE GENOMIC DNA]</scope>
    <source>
        <strain evidence="2 3">HBC54</strain>
    </source>
</reference>
<dbReference type="Proteomes" id="UP001222770">
    <property type="component" value="Unassembled WGS sequence"/>
</dbReference>
<protein>
    <submittedName>
        <fullName evidence="2">Nuclear transport factor 2 family protein</fullName>
    </submittedName>
</protein>
<dbReference type="InterPro" id="IPR037401">
    <property type="entry name" value="SnoaL-like"/>
</dbReference>
<dbReference type="Pfam" id="PF12680">
    <property type="entry name" value="SnoaL_2"/>
    <property type="match status" value="1"/>
</dbReference>
<feature type="domain" description="SnoaL-like" evidence="1">
    <location>
        <begin position="7"/>
        <end position="102"/>
    </location>
</feature>
<evidence type="ECO:0000313" key="3">
    <source>
        <dbReference type="Proteomes" id="UP001222770"/>
    </source>
</evidence>
<evidence type="ECO:0000313" key="2">
    <source>
        <dbReference type="EMBL" id="MDF8333001.1"/>
    </source>
</evidence>
<name>A0ABT6CGU6_9SPHN</name>
<dbReference type="InterPro" id="IPR032710">
    <property type="entry name" value="NTF2-like_dom_sf"/>
</dbReference>
<dbReference type="EMBL" id="JAROCY010000005">
    <property type="protein sequence ID" value="MDF8333001.1"/>
    <property type="molecule type" value="Genomic_DNA"/>
</dbReference>
<sequence>MQLGLAAWHRYMLGNDPDLLAELVAEDAVFHSPVVHTPQAGRDKVLLYLSAAAQVFGNGSFRYVRELVDGPEACLEFMAEIDGVSVNGIDLIRFDLEGRIADVKVMVRPLKAIDAVWKKMAEQLENT</sequence>
<proteinExistence type="predicted"/>
<organism evidence="2 3">
    <name type="scientific">Novosphingobium cyanobacteriorum</name>
    <dbReference type="NCBI Taxonomy" id="3024215"/>
    <lineage>
        <taxon>Bacteria</taxon>
        <taxon>Pseudomonadati</taxon>
        <taxon>Pseudomonadota</taxon>
        <taxon>Alphaproteobacteria</taxon>
        <taxon>Sphingomonadales</taxon>
        <taxon>Sphingomonadaceae</taxon>
        <taxon>Novosphingobium</taxon>
    </lineage>
</organism>
<dbReference type="RefSeq" id="WP_277276244.1">
    <property type="nucleotide sequence ID" value="NZ_JAROCY010000005.1"/>
</dbReference>
<gene>
    <name evidence="2" type="ORF">POM99_07300</name>
</gene>
<comment type="caution">
    <text evidence="2">The sequence shown here is derived from an EMBL/GenBank/DDBJ whole genome shotgun (WGS) entry which is preliminary data.</text>
</comment>